<evidence type="ECO:0000313" key="1">
    <source>
        <dbReference type="EMBL" id="QEC75650.1"/>
    </source>
</evidence>
<dbReference type="AlphaFoldDB" id="A0A5B8VVW9"/>
<proteinExistence type="predicted"/>
<gene>
    <name evidence="1" type="ORF">FSB76_06695</name>
</gene>
<organism evidence="1 2">
    <name type="scientific">Mucilaginibacter ginsenosidivorax</name>
    <dbReference type="NCBI Taxonomy" id="862126"/>
    <lineage>
        <taxon>Bacteria</taxon>
        <taxon>Pseudomonadati</taxon>
        <taxon>Bacteroidota</taxon>
        <taxon>Sphingobacteriia</taxon>
        <taxon>Sphingobacteriales</taxon>
        <taxon>Sphingobacteriaceae</taxon>
        <taxon>Mucilaginibacter</taxon>
    </lineage>
</organism>
<name>A0A5B8VVW9_9SPHI</name>
<dbReference type="RefSeq" id="WP_147052862.1">
    <property type="nucleotide sequence ID" value="NZ_CP042437.1"/>
</dbReference>
<sequence length="188" mass="21540">MDMPAPHISSPDYVTSFSFDYIETYSFQRGGDYQLRSNVISAELDTLKIRSENEGLSTDEQERYAYLNNVYYKVGQCIIDENGQFHQSAIKTNTFKRQTAEVDRLITILNIPAVNIPYWMCAPVYRDAVVFYDKDGNITSTLNVCLGCEYMAIQPSEEINADAEAYRLIKQFFIDLGHQVQDDKPTVI</sequence>
<accession>A0A5B8VVW9</accession>
<evidence type="ECO:0000313" key="2">
    <source>
        <dbReference type="Proteomes" id="UP000321362"/>
    </source>
</evidence>
<dbReference type="KEGG" id="mgk:FSB76_06695"/>
<reference evidence="1 2" key="1">
    <citation type="journal article" date="2013" name="J. Microbiol.">
        <title>Mucilaginibacter ginsenosidivorax sp. nov., with ginsenoside converting activity isolated from sediment.</title>
        <authorList>
            <person name="Kim J.K."/>
            <person name="Choi T.E."/>
            <person name="Liu Q.M."/>
            <person name="Park H.Y."/>
            <person name="Yi T.H."/>
            <person name="Yoon M.H."/>
            <person name="Kim S.C."/>
            <person name="Im W.T."/>
        </authorList>
    </citation>
    <scope>NUCLEOTIDE SEQUENCE [LARGE SCALE GENOMIC DNA]</scope>
    <source>
        <strain evidence="1 2">KHI28</strain>
    </source>
</reference>
<dbReference type="EMBL" id="CP042437">
    <property type="protein sequence ID" value="QEC75650.1"/>
    <property type="molecule type" value="Genomic_DNA"/>
</dbReference>
<dbReference type="Proteomes" id="UP000321362">
    <property type="component" value="Chromosome"/>
</dbReference>
<protein>
    <submittedName>
        <fullName evidence="1">Uncharacterized protein</fullName>
    </submittedName>
</protein>
<keyword evidence="2" id="KW-1185">Reference proteome</keyword>
<dbReference type="OrthoDB" id="1376341at2"/>